<accession>A0AA39DMD6</accession>
<dbReference type="PANTHER" id="PTHR11017:SF570">
    <property type="entry name" value="DISEASE RESISTANCE PROTEIN (TIR-NBS CLASS)-RELATED"/>
    <property type="match status" value="1"/>
</dbReference>
<dbReference type="Pfam" id="PF23282">
    <property type="entry name" value="WHD_ROQ1"/>
    <property type="match status" value="1"/>
</dbReference>
<dbReference type="Gene3D" id="1.10.8.430">
    <property type="entry name" value="Helical domain of apoptotic protease-activating factors"/>
    <property type="match status" value="1"/>
</dbReference>
<dbReference type="Gene3D" id="3.40.50.10140">
    <property type="entry name" value="Toll/interleukin-1 receptor homology (TIR) domain"/>
    <property type="match status" value="1"/>
</dbReference>
<dbReference type="Pfam" id="PF20160">
    <property type="entry name" value="C-JID"/>
    <property type="match status" value="1"/>
</dbReference>
<evidence type="ECO:0000256" key="10">
    <source>
        <dbReference type="ARBA" id="ARBA00023242"/>
    </source>
</evidence>
<evidence type="ECO:0000256" key="1">
    <source>
        <dbReference type="ARBA" id="ARBA00004123"/>
    </source>
</evidence>
<dbReference type="GO" id="GO:0061809">
    <property type="term" value="F:NAD+ nucleosidase activity, cyclic ADP-ribose generating"/>
    <property type="evidence" value="ECO:0007669"/>
    <property type="project" value="UniProtKB-EC"/>
</dbReference>
<keyword evidence="7" id="KW-0378">Hydrolase</keyword>
<dbReference type="EC" id="3.2.2.6" evidence="3"/>
<dbReference type="SUPFAM" id="SSF52200">
    <property type="entry name" value="Toll/Interleukin receptor TIR domain"/>
    <property type="match status" value="1"/>
</dbReference>
<dbReference type="SUPFAM" id="SSF46785">
    <property type="entry name" value="Winged helix' DNA-binding domain"/>
    <property type="match status" value="1"/>
</dbReference>
<dbReference type="InterPro" id="IPR042197">
    <property type="entry name" value="Apaf_helical"/>
</dbReference>
<evidence type="ECO:0000256" key="5">
    <source>
        <dbReference type="ARBA" id="ARBA00022614"/>
    </source>
</evidence>
<dbReference type="Gene3D" id="3.80.10.10">
    <property type="entry name" value="Ribonuclease Inhibitor"/>
    <property type="match status" value="3"/>
</dbReference>
<dbReference type="InterPro" id="IPR002182">
    <property type="entry name" value="NB-ARC"/>
</dbReference>
<evidence type="ECO:0000256" key="11">
    <source>
        <dbReference type="ARBA" id="ARBA00047304"/>
    </source>
</evidence>
<dbReference type="Proteomes" id="UP001168098">
    <property type="component" value="Unassembled WGS sequence"/>
</dbReference>
<comment type="subcellular location">
    <subcellularLocation>
        <location evidence="2">Cytoplasm</location>
    </subcellularLocation>
    <subcellularLocation>
        <location evidence="1">Nucleus</location>
    </subcellularLocation>
</comment>
<feature type="domain" description="TIR" evidence="14">
    <location>
        <begin position="22"/>
        <end position="186"/>
    </location>
</feature>
<reference evidence="15 16" key="1">
    <citation type="journal article" date="2023" name="BMC Biotechnol.">
        <title>Vitis rotundifolia cv Carlos genome sequencing.</title>
        <authorList>
            <person name="Huff M."/>
            <person name="Hulse-Kemp A."/>
            <person name="Scheffler B."/>
            <person name="Youngblood R."/>
            <person name="Simpson S."/>
            <person name="Babiker E."/>
            <person name="Staton M."/>
        </authorList>
    </citation>
    <scope>NUCLEOTIDE SEQUENCE [LARGE SCALE GENOMIC DNA]</scope>
    <source>
        <tissue evidence="15">Leaf</tissue>
    </source>
</reference>
<organism evidence="15 16">
    <name type="scientific">Vitis rotundifolia</name>
    <name type="common">Muscadine grape</name>
    <dbReference type="NCBI Taxonomy" id="103349"/>
    <lineage>
        <taxon>Eukaryota</taxon>
        <taxon>Viridiplantae</taxon>
        <taxon>Streptophyta</taxon>
        <taxon>Embryophyta</taxon>
        <taxon>Tracheophyta</taxon>
        <taxon>Spermatophyta</taxon>
        <taxon>Magnoliopsida</taxon>
        <taxon>eudicotyledons</taxon>
        <taxon>Gunneridae</taxon>
        <taxon>Pentapetalae</taxon>
        <taxon>rosids</taxon>
        <taxon>Vitales</taxon>
        <taxon>Vitaceae</taxon>
        <taxon>Viteae</taxon>
        <taxon>Vitis</taxon>
    </lineage>
</organism>
<sequence length="1297" mass="147857">MASTSSFRASSSSSTPSIPRTTTYDVFLSFRGEDTRYNFTDHLYSALGRRGIRTFRDDQLTRGEAIAPELLKAIEESRSSVIVFSENYAHSRWCLDELVKIMECHKDLGHAVFPIFYHVDPSRVRKQEESFGEAFAGYEENWKDKKIPRWRTALTEAANLSGWHLLDDRYESNQIKEIANSIFRQLKCKRLDAGANLVGIDSRVKEMILRLHMESSDVRIVGIYGVGGIGKTTIAKVIYNNLSCEFECMSFLEDIREKFNTQGVSPLQNQLLDDILMEEGSPNINGVARKASMIEAILLAKRAFIVLDDVDDVDELEYLVRNRGWLGKGSRVVITTRNKHVLTHQGVDDLYEVKELNFEEACELFSLHAFKQNHPKSCFINLACRVVGYCQGLPLALKVLGSLLCKKTIPQWEGELRKLDSEPKAEIHKVLKRSYDGLDRIDKNIFLDLACFFKGEDRDFVLRILDGCDFPAETGISNLNDLCLITLPYNQIRMHDLIQQMGWKIVREEFPDEPNKWSRLWDPCDFERALTACEGIKRVETISLDLSKLKRVCFNSNVFAKMTRLRLLKVRASSYLDFQCENIEEEVHDVVMKNASKMRLGQGFKFPSYELRYLRWDGYPLDFLPSNFDGGKLVELHLNCSNIKQLWQGNKDLERLKVLDLSYSRKLSQMSEFSSMPNLERLILRCCVSLIDIHPSVGNMKKLTTLSLRGCDKLKNLPDSIGDLESLEILNLAYCSEFEKFPEKGGNMKSLWLLDLKNTAIKDLPDSIGDLESLAILDLSDCSKFEKFLEKGGNLKSLKQLHLRNSAIKDLPDSIGDLESLEILDISDCSKFEKFPEKGGNMKSLTELFLENTAIKDLPDSIGDLESLTELCLSDCSKFEKLPEKVGNMKSLELLDLRNTAIRDLPDSIGDLESLEILDISDCSKFEKFPEKGRNMKSLRELDLKNTAIKDLPDGIGDLESLRMLSLSNCPKFEVFPLSLNVIDAHHCTSKEDLSRLLWHCHLNWLKSTTEEFDRWQLSAFIPESSGIPEWITYQNLGSEVTEKLPINWCEDPDFPGFVLSCVYRPSCDYSSAYIFCHDFKCELNLHGNGFRFRDVCYHECWCDCHVNFKDSRDLVCVYWYPKTAIPEEHHHKYTHINASFIDPVEGYSSCSHDKEIIKCGINVIFLGDQRNHMPMLEHPQNSGDNGSALQDANGNVHGANQDDEHYHIPTLDLLGNFHDNGSALQDANGNVHGANQDDEHYHIPTLDLLGNFHDNGSVVLEDTLGNRKRRCDDSLPDVVEEPHCKRLGAPNTDLLL</sequence>
<keyword evidence="16" id="KW-1185">Reference proteome</keyword>
<dbReference type="InterPro" id="IPR011713">
    <property type="entry name" value="Leu-rich_rpt_3"/>
</dbReference>
<dbReference type="PRINTS" id="PR00364">
    <property type="entry name" value="DISEASERSIST"/>
</dbReference>
<evidence type="ECO:0000256" key="7">
    <source>
        <dbReference type="ARBA" id="ARBA00022801"/>
    </source>
</evidence>
<protein>
    <recommendedName>
        <fullName evidence="3">ADP-ribosyl cyclase/cyclic ADP-ribose hydrolase</fullName>
        <ecNumber evidence="3">3.2.2.6</ecNumber>
    </recommendedName>
</protein>
<proteinExistence type="inferred from homology"/>
<dbReference type="SUPFAM" id="SSF52540">
    <property type="entry name" value="P-loop containing nucleoside triphosphate hydrolases"/>
    <property type="match status" value="1"/>
</dbReference>
<dbReference type="InterPro" id="IPR045344">
    <property type="entry name" value="C-JID"/>
</dbReference>
<evidence type="ECO:0000256" key="13">
    <source>
        <dbReference type="SAM" id="MobiDB-lite"/>
    </source>
</evidence>
<comment type="similarity">
    <text evidence="12">Belongs to the disease resistance TIR-NB-LRR family.</text>
</comment>
<dbReference type="InterPro" id="IPR044974">
    <property type="entry name" value="Disease_R_plants"/>
</dbReference>
<dbReference type="InterPro" id="IPR055414">
    <property type="entry name" value="LRR_R13L4/SHOC2-like"/>
</dbReference>
<keyword evidence="6" id="KW-0677">Repeat</keyword>
<dbReference type="GO" id="GO:0043531">
    <property type="term" value="F:ADP binding"/>
    <property type="evidence" value="ECO:0007669"/>
    <property type="project" value="InterPro"/>
</dbReference>
<dbReference type="Pfam" id="PF00931">
    <property type="entry name" value="NB-ARC"/>
    <property type="match status" value="1"/>
</dbReference>
<dbReference type="Pfam" id="PF01582">
    <property type="entry name" value="TIR"/>
    <property type="match status" value="1"/>
</dbReference>
<dbReference type="InterPro" id="IPR027417">
    <property type="entry name" value="P-loop_NTPase"/>
</dbReference>
<evidence type="ECO:0000256" key="6">
    <source>
        <dbReference type="ARBA" id="ARBA00022737"/>
    </source>
</evidence>
<dbReference type="GO" id="GO:0043068">
    <property type="term" value="P:positive regulation of programmed cell death"/>
    <property type="evidence" value="ECO:0007669"/>
    <property type="project" value="UniProtKB-ARBA"/>
</dbReference>
<evidence type="ECO:0000256" key="12">
    <source>
        <dbReference type="ARBA" id="ARBA00061488"/>
    </source>
</evidence>
<keyword evidence="5" id="KW-0433">Leucine-rich repeat</keyword>
<dbReference type="PROSITE" id="PS50104">
    <property type="entry name" value="TIR"/>
    <property type="match status" value="1"/>
</dbReference>
<dbReference type="SMART" id="SM00369">
    <property type="entry name" value="LRR_TYP"/>
    <property type="match status" value="6"/>
</dbReference>
<dbReference type="GO" id="GO:0005634">
    <property type="term" value="C:nucleus"/>
    <property type="evidence" value="ECO:0007669"/>
    <property type="project" value="UniProtKB-SubCell"/>
</dbReference>
<dbReference type="EMBL" id="JARBHA010000012">
    <property type="protein sequence ID" value="KAJ9687307.1"/>
    <property type="molecule type" value="Genomic_DNA"/>
</dbReference>
<dbReference type="InterPro" id="IPR058192">
    <property type="entry name" value="WHD_ROQ1-like"/>
</dbReference>
<dbReference type="InterPro" id="IPR000157">
    <property type="entry name" value="TIR_dom"/>
</dbReference>
<keyword evidence="8" id="KW-0611">Plant defense</keyword>
<dbReference type="InterPro" id="IPR032675">
    <property type="entry name" value="LRR_dom_sf"/>
</dbReference>
<dbReference type="InterPro" id="IPR035897">
    <property type="entry name" value="Toll_tir_struct_dom_sf"/>
</dbReference>
<evidence type="ECO:0000256" key="8">
    <source>
        <dbReference type="ARBA" id="ARBA00022821"/>
    </source>
</evidence>
<dbReference type="GO" id="GO:0050832">
    <property type="term" value="P:defense response to fungus"/>
    <property type="evidence" value="ECO:0007669"/>
    <property type="project" value="UniProtKB-ARBA"/>
</dbReference>
<gene>
    <name evidence="15" type="ORF">PVL29_015979</name>
</gene>
<name>A0AA39DMD6_VITRO</name>
<evidence type="ECO:0000313" key="16">
    <source>
        <dbReference type="Proteomes" id="UP001168098"/>
    </source>
</evidence>
<feature type="compositionally biased region" description="Polar residues" evidence="13">
    <location>
        <begin position="1182"/>
        <end position="1194"/>
    </location>
</feature>
<evidence type="ECO:0000256" key="4">
    <source>
        <dbReference type="ARBA" id="ARBA00022490"/>
    </source>
</evidence>
<keyword evidence="10" id="KW-0539">Nucleus</keyword>
<dbReference type="PANTHER" id="PTHR11017">
    <property type="entry name" value="LEUCINE-RICH REPEAT-CONTAINING PROTEIN"/>
    <property type="match status" value="1"/>
</dbReference>
<evidence type="ECO:0000313" key="15">
    <source>
        <dbReference type="EMBL" id="KAJ9687307.1"/>
    </source>
</evidence>
<dbReference type="SUPFAM" id="SSF52058">
    <property type="entry name" value="L domain-like"/>
    <property type="match status" value="2"/>
</dbReference>
<dbReference type="SMART" id="SM00255">
    <property type="entry name" value="TIR"/>
    <property type="match status" value="1"/>
</dbReference>
<evidence type="ECO:0000259" key="14">
    <source>
        <dbReference type="PROSITE" id="PS50104"/>
    </source>
</evidence>
<evidence type="ECO:0000256" key="9">
    <source>
        <dbReference type="ARBA" id="ARBA00023027"/>
    </source>
</evidence>
<dbReference type="Pfam" id="PF07725">
    <property type="entry name" value="LRR_3"/>
    <property type="match status" value="1"/>
</dbReference>
<dbReference type="FunFam" id="3.40.50.10140:FF:000007">
    <property type="entry name" value="Disease resistance protein (TIR-NBS-LRR class)"/>
    <property type="match status" value="1"/>
</dbReference>
<comment type="caution">
    <text evidence="15">The sequence shown here is derived from an EMBL/GenBank/DDBJ whole genome shotgun (WGS) entry which is preliminary data.</text>
</comment>
<dbReference type="InterPro" id="IPR036390">
    <property type="entry name" value="WH_DNA-bd_sf"/>
</dbReference>
<evidence type="ECO:0000256" key="2">
    <source>
        <dbReference type="ARBA" id="ARBA00004496"/>
    </source>
</evidence>
<dbReference type="InterPro" id="IPR003591">
    <property type="entry name" value="Leu-rich_rpt_typical-subtyp"/>
</dbReference>
<dbReference type="GO" id="GO:0007165">
    <property type="term" value="P:signal transduction"/>
    <property type="evidence" value="ECO:0007669"/>
    <property type="project" value="InterPro"/>
</dbReference>
<dbReference type="GO" id="GO:0005737">
    <property type="term" value="C:cytoplasm"/>
    <property type="evidence" value="ECO:0007669"/>
    <property type="project" value="UniProtKB-SubCell"/>
</dbReference>
<evidence type="ECO:0000256" key="3">
    <source>
        <dbReference type="ARBA" id="ARBA00011982"/>
    </source>
</evidence>
<keyword evidence="4" id="KW-0963">Cytoplasm</keyword>
<dbReference type="Gene3D" id="3.40.50.300">
    <property type="entry name" value="P-loop containing nucleotide triphosphate hydrolases"/>
    <property type="match status" value="1"/>
</dbReference>
<comment type="catalytic activity">
    <reaction evidence="11">
        <text>NAD(+) + H2O = ADP-D-ribose + nicotinamide + H(+)</text>
        <dbReference type="Rhea" id="RHEA:16301"/>
        <dbReference type="ChEBI" id="CHEBI:15377"/>
        <dbReference type="ChEBI" id="CHEBI:15378"/>
        <dbReference type="ChEBI" id="CHEBI:17154"/>
        <dbReference type="ChEBI" id="CHEBI:57540"/>
        <dbReference type="ChEBI" id="CHEBI:57967"/>
        <dbReference type="EC" id="3.2.2.6"/>
    </reaction>
    <physiologicalReaction direction="left-to-right" evidence="11">
        <dbReference type="Rhea" id="RHEA:16302"/>
    </physiologicalReaction>
</comment>
<feature type="region of interest" description="Disordered" evidence="13">
    <location>
        <begin position="1182"/>
        <end position="1201"/>
    </location>
</feature>
<dbReference type="Pfam" id="PF23598">
    <property type="entry name" value="LRR_14"/>
    <property type="match status" value="2"/>
</dbReference>
<keyword evidence="9" id="KW-0520">NAD</keyword>